<name>A0A2S2DJZ7_9BURK</name>
<dbReference type="AlphaFoldDB" id="A0A2S2DJZ7"/>
<accession>A0A2S2DJZ7</accession>
<gene>
    <name evidence="1" type="ORF">DIR46_15285</name>
</gene>
<dbReference type="Proteomes" id="UP000245820">
    <property type="component" value="Chromosome"/>
</dbReference>
<dbReference type="InterPro" id="IPR007416">
    <property type="entry name" value="YggL_50S_bp"/>
</dbReference>
<proteinExistence type="predicted"/>
<dbReference type="PANTHER" id="PTHR38778:SF1">
    <property type="entry name" value="CYTOPLASMIC PROTEIN"/>
    <property type="match status" value="1"/>
</dbReference>
<keyword evidence="2" id="KW-1185">Reference proteome</keyword>
<dbReference type="GO" id="GO:0005829">
    <property type="term" value="C:cytosol"/>
    <property type="evidence" value="ECO:0007669"/>
    <property type="project" value="TreeGrafter"/>
</dbReference>
<dbReference type="PANTHER" id="PTHR38778">
    <property type="entry name" value="CYTOPLASMIC PROTEIN-RELATED"/>
    <property type="match status" value="1"/>
</dbReference>
<evidence type="ECO:0000313" key="2">
    <source>
        <dbReference type="Proteomes" id="UP000245820"/>
    </source>
</evidence>
<evidence type="ECO:0008006" key="3">
    <source>
        <dbReference type="Google" id="ProtNLM"/>
    </source>
</evidence>
<dbReference type="EMBL" id="CP029343">
    <property type="protein sequence ID" value="AWL05648.1"/>
    <property type="molecule type" value="Genomic_DNA"/>
</dbReference>
<protein>
    <recommendedName>
        <fullName evidence="3">DUF469 domain-containing protein</fullName>
    </recommendedName>
</protein>
<reference evidence="1 2" key="1">
    <citation type="submission" date="2018-05" db="EMBL/GenBank/DDBJ databases">
        <title>Complete genome sequence of Massilia oculi sp. nov. CCUG 43427T (=DSM 26321T), the type strain of M. oculi, and comparison with genome sequences of other Massilia strains.</title>
        <authorList>
            <person name="Zhu B."/>
        </authorList>
    </citation>
    <scope>NUCLEOTIDE SEQUENCE [LARGE SCALE GENOMIC DNA]</scope>
    <source>
        <strain evidence="1 2">CCUG 43427</strain>
    </source>
</reference>
<dbReference type="OrthoDB" id="9114861at2"/>
<sequence>MKRDVRATSCIRRLNRRQRKKLRVAEFTEHVFDVEIRFVQALDGAPYDRLIDDLLGFLEQRGLLGGAFGGRMPLTETSGVITTIERGSPSEEDREAVGRWLRARCEVADVRVLELTDGWHGYPL</sequence>
<dbReference type="KEGG" id="mtim:DIR46_15285"/>
<evidence type="ECO:0000313" key="1">
    <source>
        <dbReference type="EMBL" id="AWL05648.1"/>
    </source>
</evidence>
<dbReference type="RefSeq" id="WP_109345980.1">
    <property type="nucleotide sequence ID" value="NZ_CP029343.1"/>
</dbReference>
<dbReference type="Pfam" id="PF04320">
    <property type="entry name" value="YggL_50S_bp"/>
    <property type="match status" value="1"/>
</dbReference>
<organism evidence="1 2">
    <name type="scientific">Massilia oculi</name>
    <dbReference type="NCBI Taxonomy" id="945844"/>
    <lineage>
        <taxon>Bacteria</taxon>
        <taxon>Pseudomonadati</taxon>
        <taxon>Pseudomonadota</taxon>
        <taxon>Betaproteobacteria</taxon>
        <taxon>Burkholderiales</taxon>
        <taxon>Oxalobacteraceae</taxon>
        <taxon>Telluria group</taxon>
        <taxon>Massilia</taxon>
    </lineage>
</organism>